<organism evidence="1 2">
    <name type="scientific">Paraburkholderia panacisoli</name>
    <dbReference type="NCBI Taxonomy" id="2603818"/>
    <lineage>
        <taxon>Bacteria</taxon>
        <taxon>Pseudomonadati</taxon>
        <taxon>Pseudomonadota</taxon>
        <taxon>Betaproteobacteria</taxon>
        <taxon>Burkholderiales</taxon>
        <taxon>Burkholderiaceae</taxon>
        <taxon>Paraburkholderia</taxon>
    </lineage>
</organism>
<reference evidence="1 2" key="1">
    <citation type="submission" date="2019-08" db="EMBL/GenBank/DDBJ databases">
        <title>Paraburkholderia sp. DCY113.</title>
        <authorList>
            <person name="Kang J."/>
        </authorList>
    </citation>
    <scope>NUCLEOTIDE SEQUENCE [LARGE SCALE GENOMIC DNA]</scope>
    <source>
        <strain evidence="1 2">DCY113</strain>
    </source>
</reference>
<protein>
    <submittedName>
        <fullName evidence="1">Uncharacterized protein</fullName>
    </submittedName>
</protein>
<evidence type="ECO:0000313" key="2">
    <source>
        <dbReference type="Proteomes" id="UP000325273"/>
    </source>
</evidence>
<name>A0A5B0H9J0_9BURK</name>
<dbReference type="EMBL" id="VTUZ01000008">
    <property type="protein sequence ID" value="KAA1011694.1"/>
    <property type="molecule type" value="Genomic_DNA"/>
</dbReference>
<gene>
    <name evidence="1" type="ORF">FVF58_14455</name>
</gene>
<dbReference type="AlphaFoldDB" id="A0A5B0H9J0"/>
<dbReference type="Proteomes" id="UP000325273">
    <property type="component" value="Unassembled WGS sequence"/>
</dbReference>
<accession>A0A5B0H9J0</accession>
<dbReference type="RefSeq" id="WP_149670590.1">
    <property type="nucleotide sequence ID" value="NZ_VTUZ01000008.1"/>
</dbReference>
<proteinExistence type="predicted"/>
<keyword evidence="2" id="KW-1185">Reference proteome</keyword>
<evidence type="ECO:0000313" key="1">
    <source>
        <dbReference type="EMBL" id="KAA1011694.1"/>
    </source>
</evidence>
<comment type="caution">
    <text evidence="1">The sequence shown here is derived from an EMBL/GenBank/DDBJ whole genome shotgun (WGS) entry which is preliminary data.</text>
</comment>
<sequence>MGDADAQRCLHAWPPKAQRSQSAVRDADNFGLYRILAHQASAKDAMTLYRARTGSICGTVDIFKHIRAGARVARARFADSSTPLRPFALLAF</sequence>